<keyword evidence="1" id="KW-0472">Membrane</keyword>
<feature type="transmembrane region" description="Helical" evidence="1">
    <location>
        <begin position="41"/>
        <end position="62"/>
    </location>
</feature>
<keyword evidence="2" id="KW-0732">Signal</keyword>
<feature type="chain" id="PRO_5042016301" evidence="2">
    <location>
        <begin position="24"/>
        <end position="82"/>
    </location>
</feature>
<proteinExistence type="predicted"/>
<keyword evidence="1" id="KW-0812">Transmembrane</keyword>
<sequence>MAHAKLICLIFLICFVTTTEINALPMSDCIAACDAAYGSCVFAAMLTTFGLGTVGSIISLIIRRNFHNVARSRIKLHLNQLQ</sequence>
<comment type="caution">
    <text evidence="3">The sequence shown here is derived from an EMBL/GenBank/DDBJ whole genome shotgun (WGS) entry which is preliminary data.</text>
</comment>
<dbReference type="EMBL" id="JAKKPZ010000126">
    <property type="protein sequence ID" value="KAI1701136.1"/>
    <property type="molecule type" value="Genomic_DNA"/>
</dbReference>
<dbReference type="AlphaFoldDB" id="A0AAD4MP98"/>
<evidence type="ECO:0000313" key="4">
    <source>
        <dbReference type="Proteomes" id="UP001201812"/>
    </source>
</evidence>
<name>A0AAD4MP98_9BILA</name>
<organism evidence="3 4">
    <name type="scientific">Ditylenchus destructor</name>
    <dbReference type="NCBI Taxonomy" id="166010"/>
    <lineage>
        <taxon>Eukaryota</taxon>
        <taxon>Metazoa</taxon>
        <taxon>Ecdysozoa</taxon>
        <taxon>Nematoda</taxon>
        <taxon>Chromadorea</taxon>
        <taxon>Rhabditida</taxon>
        <taxon>Tylenchina</taxon>
        <taxon>Tylenchomorpha</taxon>
        <taxon>Sphaerularioidea</taxon>
        <taxon>Anguinidae</taxon>
        <taxon>Anguininae</taxon>
        <taxon>Ditylenchus</taxon>
    </lineage>
</organism>
<feature type="signal peptide" evidence="2">
    <location>
        <begin position="1"/>
        <end position="23"/>
    </location>
</feature>
<keyword evidence="1" id="KW-1133">Transmembrane helix</keyword>
<evidence type="ECO:0000256" key="1">
    <source>
        <dbReference type="SAM" id="Phobius"/>
    </source>
</evidence>
<evidence type="ECO:0000313" key="3">
    <source>
        <dbReference type="EMBL" id="KAI1701136.1"/>
    </source>
</evidence>
<dbReference type="Proteomes" id="UP001201812">
    <property type="component" value="Unassembled WGS sequence"/>
</dbReference>
<protein>
    <submittedName>
        <fullName evidence="3">Uncharacterized protein</fullName>
    </submittedName>
</protein>
<reference evidence="3" key="1">
    <citation type="submission" date="2022-01" db="EMBL/GenBank/DDBJ databases">
        <title>Genome Sequence Resource for Two Populations of Ditylenchus destructor, the Migratory Endoparasitic Phytonematode.</title>
        <authorList>
            <person name="Zhang H."/>
            <person name="Lin R."/>
            <person name="Xie B."/>
        </authorList>
    </citation>
    <scope>NUCLEOTIDE SEQUENCE</scope>
    <source>
        <strain evidence="3">BazhouSP</strain>
    </source>
</reference>
<gene>
    <name evidence="3" type="ORF">DdX_16291</name>
</gene>
<accession>A0AAD4MP98</accession>
<keyword evidence="4" id="KW-1185">Reference proteome</keyword>
<evidence type="ECO:0000256" key="2">
    <source>
        <dbReference type="SAM" id="SignalP"/>
    </source>
</evidence>